<evidence type="ECO:0000313" key="3">
    <source>
        <dbReference type="Proteomes" id="UP000221653"/>
    </source>
</evidence>
<proteinExistence type="predicted"/>
<keyword evidence="3" id="KW-1185">Reference proteome</keyword>
<dbReference type="AlphaFoldDB" id="A0A2A9DNY8"/>
<feature type="domain" description="NADH:flavin oxidoreductase/NADH oxidase N-terminal" evidence="1">
    <location>
        <begin position="5"/>
        <end position="337"/>
    </location>
</feature>
<dbReference type="OrthoDB" id="3169239at2"/>
<dbReference type="Pfam" id="PF00724">
    <property type="entry name" value="Oxidored_FMN"/>
    <property type="match status" value="1"/>
</dbReference>
<dbReference type="CDD" id="cd02933">
    <property type="entry name" value="OYE_like_FMN"/>
    <property type="match status" value="1"/>
</dbReference>
<gene>
    <name evidence="2" type="ORF">ATK06_0704</name>
</gene>
<dbReference type="SUPFAM" id="SSF51395">
    <property type="entry name" value="FMN-linked oxidoreductases"/>
    <property type="match status" value="1"/>
</dbReference>
<dbReference type="GO" id="GO:0005829">
    <property type="term" value="C:cytosol"/>
    <property type="evidence" value="ECO:0007669"/>
    <property type="project" value="TreeGrafter"/>
</dbReference>
<dbReference type="EMBL" id="PDJF01000001">
    <property type="protein sequence ID" value="PFG27630.1"/>
    <property type="molecule type" value="Genomic_DNA"/>
</dbReference>
<dbReference type="GO" id="GO:0010181">
    <property type="term" value="F:FMN binding"/>
    <property type="evidence" value="ECO:0007669"/>
    <property type="project" value="InterPro"/>
</dbReference>
<dbReference type="InterPro" id="IPR013785">
    <property type="entry name" value="Aldolase_TIM"/>
</dbReference>
<evidence type="ECO:0000313" key="2">
    <source>
        <dbReference type="EMBL" id="PFG27630.1"/>
    </source>
</evidence>
<dbReference type="Proteomes" id="UP000221653">
    <property type="component" value="Unassembled WGS sequence"/>
</dbReference>
<dbReference type="InterPro" id="IPR045247">
    <property type="entry name" value="Oye-like"/>
</dbReference>
<comment type="caution">
    <text evidence="2">The sequence shown here is derived from an EMBL/GenBank/DDBJ whole genome shotgun (WGS) entry which is preliminary data.</text>
</comment>
<dbReference type="InterPro" id="IPR001155">
    <property type="entry name" value="OxRdtase_FMN_N"/>
</dbReference>
<dbReference type="GO" id="GO:0016491">
    <property type="term" value="F:oxidoreductase activity"/>
    <property type="evidence" value="ECO:0007669"/>
    <property type="project" value="InterPro"/>
</dbReference>
<organism evidence="2 3">
    <name type="scientific">Corynebacterium renale</name>
    <dbReference type="NCBI Taxonomy" id="1724"/>
    <lineage>
        <taxon>Bacteria</taxon>
        <taxon>Bacillati</taxon>
        <taxon>Actinomycetota</taxon>
        <taxon>Actinomycetes</taxon>
        <taxon>Mycobacteriales</taxon>
        <taxon>Corynebacteriaceae</taxon>
        <taxon>Corynebacterium</taxon>
    </lineage>
</organism>
<dbReference type="Gene3D" id="3.20.20.70">
    <property type="entry name" value="Aldolase class I"/>
    <property type="match status" value="1"/>
</dbReference>
<reference evidence="2 3" key="1">
    <citation type="submission" date="2017-10" db="EMBL/GenBank/DDBJ databases">
        <title>Sequencing the genomes of 1000 actinobacteria strains.</title>
        <authorList>
            <person name="Klenk H.-P."/>
        </authorList>
    </citation>
    <scope>NUCLEOTIDE SEQUENCE [LARGE SCALE GENOMIC DNA]</scope>
    <source>
        <strain evidence="2 3">DSM 20688</strain>
    </source>
</reference>
<dbReference type="PANTHER" id="PTHR22893:SF91">
    <property type="entry name" value="NADPH DEHYDROGENASE 2-RELATED"/>
    <property type="match status" value="1"/>
</dbReference>
<dbReference type="STRING" id="1724.GCA_001044175_00019"/>
<dbReference type="RefSeq" id="WP_048378627.1">
    <property type="nucleotide sequence ID" value="NZ_LDYE01000001.1"/>
</dbReference>
<protein>
    <submittedName>
        <fullName evidence="2">2,4-dienoyl-CoA reductase-like NADH-dependent reductase (Old Yellow Enzyme family)</fullName>
    </submittedName>
</protein>
<name>A0A2A9DNY8_9CORY</name>
<accession>A0A2A9DNY8</accession>
<evidence type="ECO:0000259" key="1">
    <source>
        <dbReference type="Pfam" id="PF00724"/>
    </source>
</evidence>
<dbReference type="PANTHER" id="PTHR22893">
    <property type="entry name" value="NADH OXIDOREDUCTASE-RELATED"/>
    <property type="match status" value="1"/>
</dbReference>
<sequence>MTNASLFDPIQFGPTTCTNRLVMAPLTRLRAGEDGVPNALMQQYYVQRASVGLIVTEGTWPVLEGRTWHGQPGIETQEQQDEWSKIADAVHAEGGKIAMQIMHGGRVSHPELSGSGRTVAPSALASPNPIRVFAGKVPAPVPEALTIAEICEITDGFVAAARRAIDAGMDAVQIHGANGYLLHQFLSPVSNIRDDEYGGSAVNHARMVIEVVRAVAAEIGAERTGLRLSPQHNVQGVLEPDDAFTREVYVAVAEGLADLPLHHVDLLSEEPSGALVQELRTLFDAPCVVNTGFSTPTTRNEALSVVADGVADAVSVGRAVIANPDVVRRWRDELPENELVSETIYAKGALGYTDYPFFEG</sequence>